<dbReference type="SUPFAM" id="SSF53850">
    <property type="entry name" value="Periplasmic binding protein-like II"/>
    <property type="match status" value="1"/>
</dbReference>
<accession>A0A7C5X106</accession>
<protein>
    <recommendedName>
        <fullName evidence="4">Chorismate dehydratase</fullName>
        <ecNumber evidence="4">4.2.1.151</ecNumber>
    </recommendedName>
    <alternativeName>
        <fullName evidence="4">Menaquinone biosynthetic enzyme MqnA</fullName>
    </alternativeName>
</protein>
<comment type="function">
    <text evidence="4">Catalyzes the dehydration of chorismate into 3-[(1-carboxyvinyl)oxy]benzoate, a step in the biosynthesis of menaquinone (MK, vitamin K2).</text>
</comment>
<dbReference type="Gene3D" id="3.40.190.10">
    <property type="entry name" value="Periplasmic binding protein-like II"/>
    <property type="match status" value="2"/>
</dbReference>
<dbReference type="UniPathway" id="UPA00079"/>
<dbReference type="Pfam" id="PF02621">
    <property type="entry name" value="VitK2_biosynth"/>
    <property type="match status" value="1"/>
</dbReference>
<evidence type="ECO:0000256" key="1">
    <source>
        <dbReference type="ARBA" id="ARBA00004863"/>
    </source>
</evidence>
<keyword evidence="2 4" id="KW-0474">Menaquinone biosynthesis</keyword>
<evidence type="ECO:0000313" key="5">
    <source>
        <dbReference type="EMBL" id="HHO74033.1"/>
    </source>
</evidence>
<dbReference type="HAMAP" id="MF_00995">
    <property type="entry name" value="MqnA"/>
    <property type="match status" value="1"/>
</dbReference>
<dbReference type="InterPro" id="IPR003773">
    <property type="entry name" value="Menaquinone_biosynth"/>
</dbReference>
<comment type="caution">
    <text evidence="5">The sequence shown here is derived from an EMBL/GenBank/DDBJ whole genome shotgun (WGS) entry which is preliminary data.</text>
</comment>
<keyword evidence="3 4" id="KW-0456">Lyase</keyword>
<gene>
    <name evidence="4" type="primary">mqnA</name>
    <name evidence="5" type="ORF">ENN04_05265</name>
</gene>
<dbReference type="InterPro" id="IPR030868">
    <property type="entry name" value="MqnA"/>
</dbReference>
<comment type="catalytic activity">
    <reaction evidence="4">
        <text>chorismate = 3-[(1-carboxyvinyl)-oxy]benzoate + H2O</text>
        <dbReference type="Rhea" id="RHEA:40051"/>
        <dbReference type="ChEBI" id="CHEBI:15377"/>
        <dbReference type="ChEBI" id="CHEBI:29748"/>
        <dbReference type="ChEBI" id="CHEBI:76981"/>
        <dbReference type="EC" id="4.2.1.151"/>
    </reaction>
</comment>
<organism evidence="5">
    <name type="scientific">Thermocrinis ruber</name>
    <dbReference type="NCBI Taxonomy" id="75906"/>
    <lineage>
        <taxon>Bacteria</taxon>
        <taxon>Pseudomonadati</taxon>
        <taxon>Aquificota</taxon>
        <taxon>Aquificia</taxon>
        <taxon>Aquificales</taxon>
        <taxon>Aquificaceae</taxon>
        <taxon>Thermocrinis</taxon>
    </lineage>
</organism>
<evidence type="ECO:0000256" key="2">
    <source>
        <dbReference type="ARBA" id="ARBA00022428"/>
    </source>
</evidence>
<dbReference type="CDD" id="cd13634">
    <property type="entry name" value="PBP2_Sco4506"/>
    <property type="match status" value="1"/>
</dbReference>
<dbReference type="PANTHER" id="PTHR37690">
    <property type="entry name" value="CHORISMATE DEHYDRATASE"/>
    <property type="match status" value="1"/>
</dbReference>
<evidence type="ECO:0000256" key="3">
    <source>
        <dbReference type="ARBA" id="ARBA00023239"/>
    </source>
</evidence>
<comment type="similarity">
    <text evidence="4">Belongs to the MqnA/MqnD family. MqnA subfamily.</text>
</comment>
<comment type="pathway">
    <text evidence="1 4">Quinol/quinone metabolism; menaquinone biosynthesis.</text>
</comment>
<dbReference type="GO" id="GO:0009234">
    <property type="term" value="P:menaquinone biosynthetic process"/>
    <property type="evidence" value="ECO:0007669"/>
    <property type="project" value="UniProtKB-UniRule"/>
</dbReference>
<sequence length="242" mass="28301">MFKVGKVSYLNAVPLFYRFENPMIELVEGEPSYLVSLLRDGKIHAGIVSSVEYLFNRSQYRVVPGLCIASKQRVCSVLLFSKRPMLEIKRVYLTPASLTSKILCKHLLEDVYKLKPEYVESREPADALLLIGDDALYEKRLGKFEYVYDLAEEWYKVYSLPFVFALFLVRKDTDPSLDRLIEELALKSIKAFYEDFAQGRVKVEGFSREELKDYFYHCIDYFLDEEKERSLEIFGSLAYNHK</sequence>
<proteinExistence type="inferred from homology"/>
<evidence type="ECO:0000256" key="4">
    <source>
        <dbReference type="HAMAP-Rule" id="MF_00995"/>
    </source>
</evidence>
<dbReference type="EC" id="4.2.1.151" evidence="4"/>
<reference evidence="5" key="1">
    <citation type="journal article" date="2020" name="mSystems">
        <title>Genome- and Community-Level Interaction Insights into Carbon Utilization and Element Cycling Functions of Hydrothermarchaeota in Hydrothermal Sediment.</title>
        <authorList>
            <person name="Zhou Z."/>
            <person name="Liu Y."/>
            <person name="Xu W."/>
            <person name="Pan J."/>
            <person name="Luo Z.H."/>
            <person name="Li M."/>
        </authorList>
    </citation>
    <scope>NUCLEOTIDE SEQUENCE [LARGE SCALE GENOMIC DNA]</scope>
    <source>
        <strain evidence="5">SpSt-114</strain>
    </source>
</reference>
<dbReference type="PANTHER" id="PTHR37690:SF1">
    <property type="entry name" value="CHORISMATE DEHYDRATASE"/>
    <property type="match status" value="1"/>
</dbReference>
<name>A0A7C5X106_9AQUI</name>
<dbReference type="GO" id="GO:0016836">
    <property type="term" value="F:hydro-lyase activity"/>
    <property type="evidence" value="ECO:0007669"/>
    <property type="project" value="UniProtKB-UniRule"/>
</dbReference>
<dbReference type="EMBL" id="DSAC01000064">
    <property type="protein sequence ID" value="HHO74033.1"/>
    <property type="molecule type" value="Genomic_DNA"/>
</dbReference>
<dbReference type="AlphaFoldDB" id="A0A7C5X106"/>